<dbReference type="EMBL" id="JBHUOX010000025">
    <property type="protein sequence ID" value="MFD3003180.1"/>
    <property type="molecule type" value="Genomic_DNA"/>
</dbReference>
<evidence type="ECO:0000313" key="2">
    <source>
        <dbReference type="EMBL" id="MFD3003180.1"/>
    </source>
</evidence>
<evidence type="ECO:0000313" key="3">
    <source>
        <dbReference type="Proteomes" id="UP001597641"/>
    </source>
</evidence>
<feature type="transmembrane region" description="Helical" evidence="1">
    <location>
        <begin position="14"/>
        <end position="33"/>
    </location>
</feature>
<keyword evidence="3" id="KW-1185">Reference proteome</keyword>
<gene>
    <name evidence="2" type="ORF">ACFS7Z_22650</name>
</gene>
<dbReference type="RefSeq" id="WP_377490047.1">
    <property type="nucleotide sequence ID" value="NZ_JBHUOX010000025.1"/>
</dbReference>
<organism evidence="2 3">
    <name type="scientific">Pontibacter toksunensis</name>
    <dbReference type="NCBI Taxonomy" id="1332631"/>
    <lineage>
        <taxon>Bacteria</taxon>
        <taxon>Pseudomonadati</taxon>
        <taxon>Bacteroidota</taxon>
        <taxon>Cytophagia</taxon>
        <taxon>Cytophagales</taxon>
        <taxon>Hymenobacteraceae</taxon>
        <taxon>Pontibacter</taxon>
    </lineage>
</organism>
<proteinExistence type="predicted"/>
<protein>
    <submittedName>
        <fullName evidence="2">Uncharacterized protein</fullName>
    </submittedName>
</protein>
<comment type="caution">
    <text evidence="2">The sequence shown here is derived from an EMBL/GenBank/DDBJ whole genome shotgun (WGS) entry which is preliminary data.</text>
</comment>
<sequence length="163" mass="18656">MDAPLVFDKDLKKILIPFISTVFAVILGAYQFTVTKHRNKIKLDLEILKLFGDVVSKDAPEYKKFGSIMKKKISKAYRPNEERTDLDRSDLFWGVIALVTSIILLNYITEYPSNAILFHYMSIFALSILGLIGIYCGMERKFRYIRNKRKNLLAPSNSKAAAV</sequence>
<keyword evidence="1" id="KW-1133">Transmembrane helix</keyword>
<dbReference type="Proteomes" id="UP001597641">
    <property type="component" value="Unassembled WGS sequence"/>
</dbReference>
<reference evidence="3" key="1">
    <citation type="journal article" date="2019" name="Int. J. Syst. Evol. Microbiol.">
        <title>The Global Catalogue of Microorganisms (GCM) 10K type strain sequencing project: providing services to taxonomists for standard genome sequencing and annotation.</title>
        <authorList>
            <consortium name="The Broad Institute Genomics Platform"/>
            <consortium name="The Broad Institute Genome Sequencing Center for Infectious Disease"/>
            <person name="Wu L."/>
            <person name="Ma J."/>
        </authorList>
    </citation>
    <scope>NUCLEOTIDE SEQUENCE [LARGE SCALE GENOMIC DNA]</scope>
    <source>
        <strain evidence="3">KCTC 23984</strain>
    </source>
</reference>
<name>A0ABW6BZD6_9BACT</name>
<accession>A0ABW6BZD6</accession>
<feature type="transmembrane region" description="Helical" evidence="1">
    <location>
        <begin position="115"/>
        <end position="138"/>
    </location>
</feature>
<feature type="transmembrane region" description="Helical" evidence="1">
    <location>
        <begin position="91"/>
        <end position="109"/>
    </location>
</feature>
<evidence type="ECO:0000256" key="1">
    <source>
        <dbReference type="SAM" id="Phobius"/>
    </source>
</evidence>
<keyword evidence="1" id="KW-0812">Transmembrane</keyword>
<keyword evidence="1" id="KW-0472">Membrane</keyword>